<evidence type="ECO:0000313" key="1">
    <source>
        <dbReference type="EMBL" id="MBX51084.1"/>
    </source>
</evidence>
<accession>A0A2P2P8I1</accession>
<protein>
    <submittedName>
        <fullName evidence="1">Uncharacterized protein</fullName>
    </submittedName>
</protein>
<reference evidence="1" key="1">
    <citation type="submission" date="2018-02" db="EMBL/GenBank/DDBJ databases">
        <title>Rhizophora mucronata_Transcriptome.</title>
        <authorList>
            <person name="Meera S.P."/>
            <person name="Sreeshan A."/>
            <person name="Augustine A."/>
        </authorList>
    </citation>
    <scope>NUCLEOTIDE SEQUENCE</scope>
    <source>
        <tissue evidence="1">Leaf</tissue>
    </source>
</reference>
<dbReference type="EMBL" id="GGEC01070600">
    <property type="protein sequence ID" value="MBX51084.1"/>
    <property type="molecule type" value="Transcribed_RNA"/>
</dbReference>
<name>A0A2P2P8I1_RHIMU</name>
<sequence length="15" mass="1660">MMCFLEPKLLGSGFS</sequence>
<proteinExistence type="predicted"/>
<organism evidence="1">
    <name type="scientific">Rhizophora mucronata</name>
    <name type="common">Asiatic mangrove</name>
    <dbReference type="NCBI Taxonomy" id="61149"/>
    <lineage>
        <taxon>Eukaryota</taxon>
        <taxon>Viridiplantae</taxon>
        <taxon>Streptophyta</taxon>
        <taxon>Embryophyta</taxon>
        <taxon>Tracheophyta</taxon>
        <taxon>Spermatophyta</taxon>
        <taxon>Magnoliopsida</taxon>
        <taxon>eudicotyledons</taxon>
        <taxon>Gunneridae</taxon>
        <taxon>Pentapetalae</taxon>
        <taxon>rosids</taxon>
        <taxon>fabids</taxon>
        <taxon>Malpighiales</taxon>
        <taxon>Rhizophoraceae</taxon>
        <taxon>Rhizophora</taxon>
    </lineage>
</organism>